<keyword evidence="2" id="KW-0521">NADP</keyword>
<feature type="domain" description="NADP-dependent oxidoreductase" evidence="7">
    <location>
        <begin position="18"/>
        <end position="294"/>
    </location>
</feature>
<dbReference type="InterPro" id="IPR023210">
    <property type="entry name" value="NADP_OxRdtase_dom"/>
</dbReference>
<evidence type="ECO:0000256" key="5">
    <source>
        <dbReference type="PIRSR" id="PIRSR000097-2"/>
    </source>
</evidence>
<proteinExistence type="inferred from homology"/>
<dbReference type="Proteomes" id="UP001458880">
    <property type="component" value="Unassembled WGS sequence"/>
</dbReference>
<accession>A0AAW1L4G0</accession>
<name>A0AAW1L4G0_POPJA</name>
<feature type="binding site" evidence="5">
    <location>
        <position position="113"/>
    </location>
    <ligand>
        <name>substrate</name>
    </ligand>
</feature>
<protein>
    <submittedName>
        <fullName evidence="8">Aldo/keto reductase family</fullName>
    </submittedName>
</protein>
<feature type="active site" description="Proton donor" evidence="4">
    <location>
        <position position="51"/>
    </location>
</feature>
<evidence type="ECO:0000256" key="6">
    <source>
        <dbReference type="PIRSR" id="PIRSR000097-3"/>
    </source>
</evidence>
<evidence type="ECO:0000256" key="3">
    <source>
        <dbReference type="ARBA" id="ARBA00023002"/>
    </source>
</evidence>
<gene>
    <name evidence="8" type="ORF">QE152_g18157</name>
</gene>
<dbReference type="PROSITE" id="PS00798">
    <property type="entry name" value="ALDOKETO_REDUCTASE_1"/>
    <property type="match status" value="1"/>
</dbReference>
<keyword evidence="9" id="KW-1185">Reference proteome</keyword>
<dbReference type="GO" id="GO:0016491">
    <property type="term" value="F:oxidoreductase activity"/>
    <property type="evidence" value="ECO:0007669"/>
    <property type="project" value="UniProtKB-KW"/>
</dbReference>
<comment type="similarity">
    <text evidence="1">Belongs to the aldo/keto reductase family.</text>
</comment>
<dbReference type="Pfam" id="PF00248">
    <property type="entry name" value="Aldo_ket_red"/>
    <property type="match status" value="1"/>
</dbReference>
<dbReference type="PRINTS" id="PR00069">
    <property type="entry name" value="ALDKETRDTASE"/>
</dbReference>
<dbReference type="FunFam" id="3.20.20.100:FF:000006">
    <property type="entry name" value="Aldo-keto reductase family 1 member A1"/>
    <property type="match status" value="1"/>
</dbReference>
<comment type="caution">
    <text evidence="8">The sequence shown here is derived from an EMBL/GenBank/DDBJ whole genome shotgun (WGS) entry which is preliminary data.</text>
</comment>
<dbReference type="InterPro" id="IPR018170">
    <property type="entry name" value="Aldo/ket_reductase_CS"/>
</dbReference>
<dbReference type="PROSITE" id="PS00062">
    <property type="entry name" value="ALDOKETO_REDUCTASE_2"/>
    <property type="match status" value="1"/>
</dbReference>
<evidence type="ECO:0000259" key="7">
    <source>
        <dbReference type="Pfam" id="PF00248"/>
    </source>
</evidence>
<dbReference type="InterPro" id="IPR020471">
    <property type="entry name" value="AKR"/>
</dbReference>
<dbReference type="EMBL" id="JASPKY010000172">
    <property type="protein sequence ID" value="KAK9728118.1"/>
    <property type="molecule type" value="Genomic_DNA"/>
</dbReference>
<evidence type="ECO:0000256" key="4">
    <source>
        <dbReference type="PIRSR" id="PIRSR000097-1"/>
    </source>
</evidence>
<dbReference type="Gene3D" id="3.20.20.100">
    <property type="entry name" value="NADP-dependent oxidoreductase domain"/>
    <property type="match status" value="1"/>
</dbReference>
<keyword evidence="3" id="KW-0560">Oxidoreductase</keyword>
<dbReference type="AlphaFoldDB" id="A0AAW1L4G0"/>
<organism evidence="8 9">
    <name type="scientific">Popillia japonica</name>
    <name type="common">Japanese beetle</name>
    <dbReference type="NCBI Taxonomy" id="7064"/>
    <lineage>
        <taxon>Eukaryota</taxon>
        <taxon>Metazoa</taxon>
        <taxon>Ecdysozoa</taxon>
        <taxon>Arthropoda</taxon>
        <taxon>Hexapoda</taxon>
        <taxon>Insecta</taxon>
        <taxon>Pterygota</taxon>
        <taxon>Neoptera</taxon>
        <taxon>Endopterygota</taxon>
        <taxon>Coleoptera</taxon>
        <taxon>Polyphaga</taxon>
        <taxon>Scarabaeiformia</taxon>
        <taxon>Scarabaeidae</taxon>
        <taxon>Rutelinae</taxon>
        <taxon>Popillia</taxon>
    </lineage>
</organism>
<evidence type="ECO:0000313" key="9">
    <source>
        <dbReference type="Proteomes" id="UP001458880"/>
    </source>
</evidence>
<dbReference type="InterPro" id="IPR036812">
    <property type="entry name" value="NAD(P)_OxRdtase_dom_sf"/>
</dbReference>
<feature type="site" description="Lowers pKa of active site Tyr" evidence="6">
    <location>
        <position position="80"/>
    </location>
</feature>
<dbReference type="PIRSF" id="PIRSF000097">
    <property type="entry name" value="AKR"/>
    <property type="match status" value="1"/>
</dbReference>
<dbReference type="SUPFAM" id="SSF51430">
    <property type="entry name" value="NAD(P)-linked oxidoreductase"/>
    <property type="match status" value="1"/>
</dbReference>
<evidence type="ECO:0000256" key="1">
    <source>
        <dbReference type="ARBA" id="ARBA00007905"/>
    </source>
</evidence>
<evidence type="ECO:0000256" key="2">
    <source>
        <dbReference type="ARBA" id="ARBA00022857"/>
    </source>
</evidence>
<dbReference type="PANTHER" id="PTHR11732">
    <property type="entry name" value="ALDO/KETO REDUCTASE"/>
    <property type="match status" value="1"/>
</dbReference>
<sequence>MACNISVVLPTGAKMPALGYGTWQSRDNSLETALHEALQAGYRHIDTAAIYQNEEVVGKVLKEWLDSGRLRREDLFITTKLSPFAMYPDKVEESLKESLEKLQLSYVDLYLIHFPITIVTDEAGEHYGHSDMDYVDIWKKMEDQYYSGKAKAIGISNFSVKKINRLLKNCRVKPANNQIEVHVYMQQPELIDLCTKNGITVVAYSPLGSRGYNTFLEGSGHQPKKVRDILTDEVMLEIAKKHSKTPAQIALRFLVQLGLAPIPKSTTPSRVKENIDIFNFSLDEKDMNKIRALNVGPQCRVCEFEVFTKLSEHPEFEF</sequence>
<reference evidence="8 9" key="1">
    <citation type="journal article" date="2024" name="BMC Genomics">
        <title>De novo assembly and annotation of Popillia japonica's genome with initial clues to its potential as an invasive pest.</title>
        <authorList>
            <person name="Cucini C."/>
            <person name="Boschi S."/>
            <person name="Funari R."/>
            <person name="Cardaioli E."/>
            <person name="Iannotti N."/>
            <person name="Marturano G."/>
            <person name="Paoli F."/>
            <person name="Bruttini M."/>
            <person name="Carapelli A."/>
            <person name="Frati F."/>
            <person name="Nardi F."/>
        </authorList>
    </citation>
    <scope>NUCLEOTIDE SEQUENCE [LARGE SCALE GENOMIC DNA]</scope>
    <source>
        <strain evidence="8">DMR45628</strain>
    </source>
</reference>
<evidence type="ECO:0000313" key="8">
    <source>
        <dbReference type="EMBL" id="KAK9728118.1"/>
    </source>
</evidence>